<organism evidence="1 2">
    <name type="scientific">Mycobacterium deserti</name>
    <dbReference type="NCBI Taxonomy" id="2978347"/>
    <lineage>
        <taxon>Bacteria</taxon>
        <taxon>Bacillati</taxon>
        <taxon>Actinomycetota</taxon>
        <taxon>Actinomycetes</taxon>
        <taxon>Mycobacteriales</taxon>
        <taxon>Mycobacteriaceae</taxon>
        <taxon>Mycobacterium</taxon>
    </lineage>
</organism>
<dbReference type="EMBL" id="JAODWD010000003">
    <property type="protein sequence ID" value="MCT7659059.1"/>
    <property type="molecule type" value="Genomic_DNA"/>
</dbReference>
<sequence>MTVPQLDAPLYDEMRLAHSISWWDEVAECTLVMSQPAIDRELWYEFLRGAARSYRKHGVERVLDVAAIRHGDDTSLFWVAIDSAGRVVGGVRAKGPLTSAQESHALVEWAGQPGLPAVHKMITDRLPFGVVEIKSAWVTDDIDRNRSLTDVLARVPLHSTAALNAQFAMATAASHVIARWISSGGVVAARIPATPYPDDRYRTKIMWWDRNTFANYAEPIQSATTLTEIVALNRHLDPLRDGAVRQASTV</sequence>
<dbReference type="Proteomes" id="UP001206639">
    <property type="component" value="Unassembled WGS sequence"/>
</dbReference>
<keyword evidence="2" id="KW-1185">Reference proteome</keyword>
<proteinExistence type="predicted"/>
<evidence type="ECO:0000313" key="2">
    <source>
        <dbReference type="Proteomes" id="UP001206639"/>
    </source>
</evidence>
<gene>
    <name evidence="1" type="ORF">N4S67_11575</name>
</gene>
<comment type="caution">
    <text evidence="1">The sequence shown here is derived from an EMBL/GenBank/DDBJ whole genome shotgun (WGS) entry which is preliminary data.</text>
</comment>
<name>A0ABT2M9V6_9MYCO</name>
<accession>A0ABT2M9V6</accession>
<evidence type="ECO:0000313" key="1">
    <source>
        <dbReference type="EMBL" id="MCT7659059.1"/>
    </source>
</evidence>
<dbReference type="RefSeq" id="WP_260993135.1">
    <property type="nucleotide sequence ID" value="NZ_JAODWD010000003.1"/>
</dbReference>
<reference evidence="2" key="1">
    <citation type="submission" date="2023-07" db="EMBL/GenBank/DDBJ databases">
        <authorList>
            <person name="Deng Y."/>
            <person name="Zhang Y.-Q."/>
        </authorList>
    </citation>
    <scope>NUCLEOTIDE SEQUENCE [LARGE SCALE GENOMIC DNA]</scope>
    <source>
        <strain evidence="2">CPCC 205710</strain>
    </source>
</reference>
<protein>
    <recommendedName>
        <fullName evidence="3">Acetyltransferase</fullName>
    </recommendedName>
</protein>
<evidence type="ECO:0008006" key="3">
    <source>
        <dbReference type="Google" id="ProtNLM"/>
    </source>
</evidence>